<feature type="transmembrane region" description="Helical" evidence="5">
    <location>
        <begin position="21"/>
        <end position="39"/>
    </location>
</feature>
<accession>A0A5C6BXB1</accession>
<evidence type="ECO:0000256" key="2">
    <source>
        <dbReference type="ARBA" id="ARBA00022692"/>
    </source>
</evidence>
<keyword evidence="4 5" id="KW-0472">Membrane</keyword>
<keyword evidence="7" id="KW-1185">Reference proteome</keyword>
<evidence type="ECO:0000313" key="6">
    <source>
        <dbReference type="EMBL" id="TWU16287.1"/>
    </source>
</evidence>
<feature type="transmembrane region" description="Helical" evidence="5">
    <location>
        <begin position="213"/>
        <end position="233"/>
    </location>
</feature>
<evidence type="ECO:0000256" key="1">
    <source>
        <dbReference type="ARBA" id="ARBA00004141"/>
    </source>
</evidence>
<dbReference type="PANTHER" id="PTHR11706">
    <property type="entry name" value="SOLUTE CARRIER PROTEIN FAMILY 11 MEMBER"/>
    <property type="match status" value="1"/>
</dbReference>
<dbReference type="PANTHER" id="PTHR11706:SF3">
    <property type="entry name" value="METAL ION TRANSPORT PROTEIN"/>
    <property type="match status" value="1"/>
</dbReference>
<dbReference type="GO" id="GO:0015086">
    <property type="term" value="F:cadmium ion transmembrane transporter activity"/>
    <property type="evidence" value="ECO:0007669"/>
    <property type="project" value="TreeGrafter"/>
</dbReference>
<feature type="transmembrane region" description="Helical" evidence="5">
    <location>
        <begin position="423"/>
        <end position="442"/>
    </location>
</feature>
<feature type="transmembrane region" description="Helical" evidence="5">
    <location>
        <begin position="327"/>
        <end position="351"/>
    </location>
</feature>
<feature type="transmembrane region" description="Helical" evidence="5">
    <location>
        <begin position="104"/>
        <end position="131"/>
    </location>
</feature>
<dbReference type="EMBL" id="SJPU01000002">
    <property type="protein sequence ID" value="TWU16287.1"/>
    <property type="molecule type" value="Genomic_DNA"/>
</dbReference>
<keyword evidence="3 5" id="KW-1133">Transmembrane helix</keyword>
<dbReference type="GO" id="GO:0005886">
    <property type="term" value="C:plasma membrane"/>
    <property type="evidence" value="ECO:0007669"/>
    <property type="project" value="TreeGrafter"/>
</dbReference>
<evidence type="ECO:0000256" key="4">
    <source>
        <dbReference type="ARBA" id="ARBA00023136"/>
    </source>
</evidence>
<protein>
    <submittedName>
        <fullName evidence="6">Divalent metal cation transporter MntH</fullName>
    </submittedName>
</protein>
<dbReference type="Proteomes" id="UP000319908">
    <property type="component" value="Unassembled WGS sequence"/>
</dbReference>
<evidence type="ECO:0000256" key="3">
    <source>
        <dbReference type="ARBA" id="ARBA00022989"/>
    </source>
</evidence>
<reference evidence="6 7" key="1">
    <citation type="journal article" date="2020" name="Antonie Van Leeuwenhoek">
        <title>Rhodopirellula heiligendammensis sp. nov., Rhodopirellula pilleata sp. nov., and Rhodopirellula solitaria sp. nov. isolated from natural or artificial marine surfaces in Northern Germany and California, USA, and emended description of the genus Rhodopirellula.</title>
        <authorList>
            <person name="Kallscheuer N."/>
            <person name="Wiegand S."/>
            <person name="Jogler M."/>
            <person name="Boedeker C."/>
            <person name="Peeters S.H."/>
            <person name="Rast P."/>
            <person name="Heuer A."/>
            <person name="Jetten M.S.M."/>
            <person name="Rohde M."/>
            <person name="Jogler C."/>
        </authorList>
    </citation>
    <scope>NUCLEOTIDE SEQUENCE [LARGE SCALE GENOMIC DNA]</scope>
    <source>
        <strain evidence="6 7">Poly21</strain>
    </source>
</reference>
<comment type="caution">
    <text evidence="6">The sequence shown here is derived from an EMBL/GenBank/DDBJ whole genome shotgun (WGS) entry which is preliminary data.</text>
</comment>
<organism evidence="6 7">
    <name type="scientific">Allorhodopirellula heiligendammensis</name>
    <dbReference type="NCBI Taxonomy" id="2714739"/>
    <lineage>
        <taxon>Bacteria</taxon>
        <taxon>Pseudomonadati</taxon>
        <taxon>Planctomycetota</taxon>
        <taxon>Planctomycetia</taxon>
        <taxon>Pirellulales</taxon>
        <taxon>Pirellulaceae</taxon>
        <taxon>Allorhodopirellula</taxon>
    </lineage>
</organism>
<feature type="transmembrane region" description="Helical" evidence="5">
    <location>
        <begin position="371"/>
        <end position="398"/>
    </location>
</feature>
<dbReference type="GO" id="GO:0034755">
    <property type="term" value="P:iron ion transmembrane transport"/>
    <property type="evidence" value="ECO:0007669"/>
    <property type="project" value="TreeGrafter"/>
</dbReference>
<name>A0A5C6BXB1_9BACT</name>
<dbReference type="GO" id="GO:0005384">
    <property type="term" value="F:manganese ion transmembrane transporter activity"/>
    <property type="evidence" value="ECO:0007669"/>
    <property type="project" value="TreeGrafter"/>
</dbReference>
<sequence>MSEVSNSTETAVDPPERLIKMIRCVGPGLIVAGSIVGSGELIATTKAGAEAGISLLWLILLGCVIKVFTQIELGRYTLISGKTTLAALDLVPGPRVAGRGNWLVWFWIVMWVASISQLGGIVGGVGQALAISVPLTSSGRLYNAHADRQQRQVFEAATRTVLAEEADAALEASVVPKPIAAPPKSYDAVLWAAVMAIVTSVMLIVGRYGLIQSLSTALVILFTILTVLNTVWLQSDPFWGIPWSEVAAGLWPQLPEVASSDAASTARPIATALAAFGIIGVGAGELVVYPYWCLEKGYARFTGPNDGTPAWNARAAGWMRVMHLDSWGAMVLYTFATVAFYLLGVGVLHRIGLNPEKDTLVRTLSVMYQPVFGTAAAMIFLIGAFAVLYSTFFVALAAHARVFSDAMRIVGLIDNDEATREKWIRWLGGGFPILCWVIYVAFPAPAQLVLISGVTQGVMLPMLAGAALYFRYQFVSEPLRPSRLWDAMLWLSAAAMLITGIWTIVSQF</sequence>
<evidence type="ECO:0000313" key="7">
    <source>
        <dbReference type="Proteomes" id="UP000319908"/>
    </source>
</evidence>
<keyword evidence="2 5" id="KW-0812">Transmembrane</keyword>
<comment type="subcellular location">
    <subcellularLocation>
        <location evidence="1">Membrane</location>
        <topology evidence="1">Multi-pass membrane protein</topology>
    </subcellularLocation>
</comment>
<feature type="transmembrane region" description="Helical" evidence="5">
    <location>
        <begin position="484"/>
        <end position="505"/>
    </location>
</feature>
<dbReference type="RefSeq" id="WP_302119203.1">
    <property type="nucleotide sequence ID" value="NZ_SJPU01000002.1"/>
</dbReference>
<dbReference type="AlphaFoldDB" id="A0A5C6BXB1"/>
<feature type="transmembrane region" description="Helical" evidence="5">
    <location>
        <begin position="51"/>
        <end position="69"/>
    </location>
</feature>
<proteinExistence type="predicted"/>
<dbReference type="NCBIfam" id="NF037982">
    <property type="entry name" value="Nramp_1"/>
    <property type="match status" value="1"/>
</dbReference>
<feature type="transmembrane region" description="Helical" evidence="5">
    <location>
        <begin position="448"/>
        <end position="472"/>
    </location>
</feature>
<dbReference type="InterPro" id="IPR001046">
    <property type="entry name" value="NRAMP_fam"/>
</dbReference>
<gene>
    <name evidence="6" type="primary">mntH_2</name>
    <name evidence="6" type="ORF">Poly21_34920</name>
</gene>
<feature type="transmembrane region" description="Helical" evidence="5">
    <location>
        <begin position="188"/>
        <end position="206"/>
    </location>
</feature>
<feature type="transmembrane region" description="Helical" evidence="5">
    <location>
        <begin position="269"/>
        <end position="292"/>
    </location>
</feature>
<evidence type="ECO:0000256" key="5">
    <source>
        <dbReference type="SAM" id="Phobius"/>
    </source>
</evidence>